<keyword evidence="2" id="KW-0328">Glycosyltransferase</keyword>
<dbReference type="SUPFAM" id="SSF53756">
    <property type="entry name" value="UDP-Glycosyltransferase/glycogen phosphorylase"/>
    <property type="match status" value="1"/>
</dbReference>
<organism evidence="6 7">
    <name type="scientific">Streptomyces rubellomurinus (strain ATCC 31215)</name>
    <dbReference type="NCBI Taxonomy" id="359131"/>
    <lineage>
        <taxon>Bacteria</taxon>
        <taxon>Bacillati</taxon>
        <taxon>Actinomycetota</taxon>
        <taxon>Actinomycetes</taxon>
        <taxon>Kitasatosporales</taxon>
        <taxon>Streptomycetaceae</taxon>
        <taxon>Streptomyces</taxon>
    </lineage>
</organism>
<dbReference type="Proteomes" id="UP000033699">
    <property type="component" value="Unassembled WGS sequence"/>
</dbReference>
<feature type="domain" description="Erythromycin biosynthesis protein CIII-like N-terminal" evidence="5">
    <location>
        <begin position="22"/>
        <end position="216"/>
    </location>
</feature>
<dbReference type="InterPro" id="IPR048284">
    <property type="entry name" value="EryCIII-like_N"/>
</dbReference>
<dbReference type="GO" id="GO:0008194">
    <property type="term" value="F:UDP-glycosyltransferase activity"/>
    <property type="evidence" value="ECO:0007669"/>
    <property type="project" value="InterPro"/>
</dbReference>
<dbReference type="GO" id="GO:0017000">
    <property type="term" value="P:antibiotic biosynthetic process"/>
    <property type="evidence" value="ECO:0007669"/>
    <property type="project" value="UniProtKB-ARBA"/>
</dbReference>
<evidence type="ECO:0000313" key="7">
    <source>
        <dbReference type="Proteomes" id="UP000033699"/>
    </source>
</evidence>
<evidence type="ECO:0000259" key="4">
    <source>
        <dbReference type="Pfam" id="PF06722"/>
    </source>
</evidence>
<dbReference type="AlphaFoldDB" id="A0A0F2TJ23"/>
<dbReference type="FunFam" id="3.40.50.2000:FF:000072">
    <property type="entry name" value="Glycosyl transferase"/>
    <property type="match status" value="1"/>
</dbReference>
<dbReference type="PANTHER" id="PTHR48050">
    <property type="entry name" value="STEROL 3-BETA-GLUCOSYLTRANSFERASE"/>
    <property type="match status" value="1"/>
</dbReference>
<keyword evidence="3" id="KW-0808">Transferase</keyword>
<feature type="domain" description="Erythromycin biosynthesis protein CIII-like C-terminal" evidence="4">
    <location>
        <begin position="230"/>
        <end position="368"/>
    </location>
</feature>
<dbReference type="GO" id="GO:0016758">
    <property type="term" value="F:hexosyltransferase activity"/>
    <property type="evidence" value="ECO:0007669"/>
    <property type="project" value="UniProtKB-ARBA"/>
</dbReference>
<dbReference type="InterPro" id="IPR050426">
    <property type="entry name" value="Glycosyltransferase_28"/>
</dbReference>
<sequence length="373" mass="38976">MRILFTGPASPGHLFPLVPFAQALRAAGHDVLFAGQRPMDPLLTSGFPTVEIGDGRDMRELFVDFRGGQPMTYGSDAMTHDERMDMAAGAFAHAARPSFDGLLATAADWGADLLVHAAFQAVAPLVAAKLKIPLVMQNYGIPSGRDTNARFLPKLADLYEQHGVAGPVESTVLNLGPLGGDPEGLRARYIPYNGTGSIPAEFLRPAERRRVLVTLGSVVVGINGVGGVSRLIEAADQVDAEFLLAVGDADLTALGALPANVRPVPWIPLAALVRHSDAVVHHGGAGTTLTTLDAGLPQLVLPQGADNFMVADALVEAGIGLRSSSAEVDAAVLDRLLNDPAVRAAAEDVRATNTALPSPAELVPALEDIAARR</sequence>
<dbReference type="Pfam" id="PF06722">
    <property type="entry name" value="EryCIII-like_C"/>
    <property type="match status" value="1"/>
</dbReference>
<reference evidence="6 7" key="1">
    <citation type="submission" date="2015-02" db="EMBL/GenBank/DDBJ databases">
        <authorList>
            <person name="Ju K.-S."/>
            <person name="Doroghazi J.R."/>
            <person name="Metcalf W."/>
        </authorList>
    </citation>
    <scope>NUCLEOTIDE SEQUENCE [LARGE SCALE GENOMIC DNA]</scope>
    <source>
        <strain evidence="6 7">ATCC 31215</strain>
    </source>
</reference>
<evidence type="ECO:0000259" key="5">
    <source>
        <dbReference type="Pfam" id="PF21036"/>
    </source>
</evidence>
<comment type="caution">
    <text evidence="6">The sequence shown here is derived from an EMBL/GenBank/DDBJ whole genome shotgun (WGS) entry which is preliminary data.</text>
</comment>
<dbReference type="EMBL" id="JZKH01000005">
    <property type="protein sequence ID" value="KJS63154.1"/>
    <property type="molecule type" value="Genomic_DNA"/>
</dbReference>
<protein>
    <submittedName>
        <fullName evidence="6">Uncharacterized protein</fullName>
    </submittedName>
</protein>
<evidence type="ECO:0000256" key="1">
    <source>
        <dbReference type="ARBA" id="ARBA00006962"/>
    </source>
</evidence>
<dbReference type="InterPro" id="IPR010610">
    <property type="entry name" value="EryCIII-like_C"/>
</dbReference>
<dbReference type="PATRIC" id="fig|359131.3.peg.4788"/>
<dbReference type="CDD" id="cd03784">
    <property type="entry name" value="GT1_Gtf-like"/>
    <property type="match status" value="1"/>
</dbReference>
<accession>A0A0F2TJ23</accession>
<evidence type="ECO:0000256" key="3">
    <source>
        <dbReference type="ARBA" id="ARBA00022679"/>
    </source>
</evidence>
<gene>
    <name evidence="6" type="ORF">VM95_04110</name>
</gene>
<name>A0A0F2TJ23_STRR3</name>
<evidence type="ECO:0000256" key="2">
    <source>
        <dbReference type="ARBA" id="ARBA00022676"/>
    </source>
</evidence>
<dbReference type="InterPro" id="IPR002213">
    <property type="entry name" value="UDP_glucos_trans"/>
</dbReference>
<comment type="similarity">
    <text evidence="1">Belongs to the glycosyltransferase 28 family.</text>
</comment>
<dbReference type="RefSeq" id="WP_045692627.1">
    <property type="nucleotide sequence ID" value="NZ_JZKH01000005.1"/>
</dbReference>
<evidence type="ECO:0000313" key="6">
    <source>
        <dbReference type="EMBL" id="KJS63154.1"/>
    </source>
</evidence>
<keyword evidence="7" id="KW-1185">Reference proteome</keyword>
<dbReference type="PANTHER" id="PTHR48050:SF13">
    <property type="entry name" value="STEROL 3-BETA-GLUCOSYLTRANSFERASE UGT80A2"/>
    <property type="match status" value="1"/>
</dbReference>
<dbReference type="OrthoDB" id="3863369at2"/>
<dbReference type="Gene3D" id="3.40.50.2000">
    <property type="entry name" value="Glycogen Phosphorylase B"/>
    <property type="match status" value="2"/>
</dbReference>
<proteinExistence type="inferred from homology"/>
<dbReference type="Pfam" id="PF21036">
    <property type="entry name" value="EryCIII-like_N"/>
    <property type="match status" value="1"/>
</dbReference>